<keyword evidence="2" id="KW-1185">Reference proteome</keyword>
<comment type="caution">
    <text evidence="1">The sequence shown here is derived from an EMBL/GenBank/DDBJ whole genome shotgun (WGS) entry which is preliminary data.</text>
</comment>
<organism evidence="1 2">
    <name type="scientific">Streptomyces europaeiscabiei</name>
    <dbReference type="NCBI Taxonomy" id="146819"/>
    <lineage>
        <taxon>Bacteria</taxon>
        <taxon>Bacillati</taxon>
        <taxon>Actinomycetota</taxon>
        <taxon>Actinomycetes</taxon>
        <taxon>Kitasatosporales</taxon>
        <taxon>Streptomycetaceae</taxon>
        <taxon>Streptomyces</taxon>
    </lineage>
</organism>
<gene>
    <name evidence="1" type="ORF">PV662_01455</name>
</gene>
<dbReference type="RefSeq" id="WP_319061406.1">
    <property type="nucleotide sequence ID" value="NZ_JARAYT010000001.1"/>
</dbReference>
<reference evidence="1 2" key="1">
    <citation type="journal article" date="2023" name="Microb. Genom.">
        <title>Mesoterricola silvestris gen. nov., sp. nov., Mesoterricola sediminis sp. nov., Geothrix oryzae sp. nov., Geothrix edaphica sp. nov., Geothrix rubra sp. nov., and Geothrix limicola sp. nov., six novel members of Acidobacteriota isolated from soils.</title>
        <authorList>
            <person name="Weisberg A.J."/>
            <person name="Pearce E."/>
            <person name="Kramer C.G."/>
            <person name="Chang J.H."/>
            <person name="Clarke C.R."/>
        </authorList>
    </citation>
    <scope>NUCLEOTIDE SEQUENCE [LARGE SCALE GENOMIC DNA]</scope>
    <source>
        <strain evidence="1 2">ID09-01A</strain>
    </source>
</reference>
<dbReference type="EMBL" id="JARAYU010000001">
    <property type="protein sequence ID" value="MDX3698441.1"/>
    <property type="molecule type" value="Genomic_DNA"/>
</dbReference>
<proteinExistence type="predicted"/>
<sequence length="62" mass="7039">MKPLTKVRKFRKTRYPHKRSEGLTVRRTNGATKELIRTAQAAETRLIENGQMIVITNAGETA</sequence>
<evidence type="ECO:0000313" key="2">
    <source>
        <dbReference type="Proteomes" id="UP001271274"/>
    </source>
</evidence>
<dbReference type="Proteomes" id="UP001271274">
    <property type="component" value="Unassembled WGS sequence"/>
</dbReference>
<protein>
    <submittedName>
        <fullName evidence="1">Uncharacterized protein</fullName>
    </submittedName>
</protein>
<evidence type="ECO:0000313" key="1">
    <source>
        <dbReference type="EMBL" id="MDX3698441.1"/>
    </source>
</evidence>
<name>A0ABU4N6T3_9ACTN</name>
<accession>A0ABU4N6T3</accession>